<dbReference type="EMBL" id="PYGA01000023">
    <property type="protein sequence ID" value="PSK90203.1"/>
    <property type="molecule type" value="Genomic_DNA"/>
</dbReference>
<name>A0A2P8CZ20_9ACTN</name>
<reference evidence="6 7" key="1">
    <citation type="submission" date="2018-03" db="EMBL/GenBank/DDBJ databases">
        <title>Genomic Encyclopedia of Archaeal and Bacterial Type Strains, Phase II (KMG-II): from individual species to whole genera.</title>
        <authorList>
            <person name="Goeker M."/>
        </authorList>
    </citation>
    <scope>NUCLEOTIDE SEQUENCE [LARGE SCALE GENOMIC DNA]</scope>
    <source>
        <strain evidence="6 7">DSM 45312</strain>
    </source>
</reference>
<dbReference type="FunFam" id="3.40.309.10:FF:000012">
    <property type="entry name" value="Betaine aldehyde dehydrogenase"/>
    <property type="match status" value="1"/>
</dbReference>
<feature type="active site" evidence="3">
    <location>
        <position position="274"/>
    </location>
</feature>
<dbReference type="Proteomes" id="UP000240542">
    <property type="component" value="Unassembled WGS sequence"/>
</dbReference>
<dbReference type="Pfam" id="PF00171">
    <property type="entry name" value="Aldedh"/>
    <property type="match status" value="1"/>
</dbReference>
<dbReference type="InterPro" id="IPR016161">
    <property type="entry name" value="Ald_DH/histidinol_DH"/>
</dbReference>
<feature type="domain" description="Aldehyde dehydrogenase" evidence="5">
    <location>
        <begin position="42"/>
        <end position="499"/>
    </location>
</feature>
<dbReference type="PANTHER" id="PTHR11699">
    <property type="entry name" value="ALDEHYDE DEHYDROGENASE-RELATED"/>
    <property type="match status" value="1"/>
</dbReference>
<comment type="similarity">
    <text evidence="1 4">Belongs to the aldehyde dehydrogenase family.</text>
</comment>
<dbReference type="AlphaFoldDB" id="A0A2P8CZ20"/>
<dbReference type="SUPFAM" id="SSF53720">
    <property type="entry name" value="ALDH-like"/>
    <property type="match status" value="1"/>
</dbReference>
<accession>A0A2P8CZ20</accession>
<dbReference type="InterPro" id="IPR016162">
    <property type="entry name" value="Ald_DH_N"/>
</dbReference>
<proteinExistence type="inferred from homology"/>
<keyword evidence="2 4" id="KW-0560">Oxidoreductase</keyword>
<evidence type="ECO:0000256" key="2">
    <source>
        <dbReference type="ARBA" id="ARBA00023002"/>
    </source>
</evidence>
<evidence type="ECO:0000256" key="1">
    <source>
        <dbReference type="ARBA" id="ARBA00009986"/>
    </source>
</evidence>
<dbReference type="RefSeq" id="WP_106585891.1">
    <property type="nucleotide sequence ID" value="NZ_PYGA01000023.1"/>
</dbReference>
<dbReference type="OrthoDB" id="3802174at2"/>
<dbReference type="InterPro" id="IPR015590">
    <property type="entry name" value="Aldehyde_DH_dom"/>
</dbReference>
<dbReference type="InterPro" id="IPR016163">
    <property type="entry name" value="Ald_DH_C"/>
</dbReference>
<protein>
    <submittedName>
        <fullName evidence="6">Gamma-glutamyl-gamma-aminobutyraldehyde dehydrogenase/4-guanidinobutyraldehyde dehydrogenase/NAD-dependent aldehyde dehydrogenase</fullName>
    </submittedName>
</protein>
<organism evidence="6 7">
    <name type="scientific">Murinocardiopsis flavida</name>
    <dbReference type="NCBI Taxonomy" id="645275"/>
    <lineage>
        <taxon>Bacteria</taxon>
        <taxon>Bacillati</taxon>
        <taxon>Actinomycetota</taxon>
        <taxon>Actinomycetes</taxon>
        <taxon>Streptosporangiales</taxon>
        <taxon>Nocardiopsidaceae</taxon>
        <taxon>Murinocardiopsis</taxon>
    </lineage>
</organism>
<keyword evidence="7" id="KW-1185">Reference proteome</keyword>
<comment type="caution">
    <text evidence="6">The sequence shown here is derived from an EMBL/GenBank/DDBJ whole genome shotgun (WGS) entry which is preliminary data.</text>
</comment>
<dbReference type="GO" id="GO:0016620">
    <property type="term" value="F:oxidoreductase activity, acting on the aldehyde or oxo group of donors, NAD or NADP as acceptor"/>
    <property type="evidence" value="ECO:0007669"/>
    <property type="project" value="InterPro"/>
</dbReference>
<dbReference type="Gene3D" id="3.40.605.10">
    <property type="entry name" value="Aldehyde Dehydrogenase, Chain A, domain 1"/>
    <property type="match status" value="1"/>
</dbReference>
<dbReference type="FunFam" id="3.40.605.10:FF:000001">
    <property type="entry name" value="Aldehyde dehydrogenase 1"/>
    <property type="match status" value="1"/>
</dbReference>
<evidence type="ECO:0000256" key="3">
    <source>
        <dbReference type="PROSITE-ProRule" id="PRU10007"/>
    </source>
</evidence>
<evidence type="ECO:0000313" key="6">
    <source>
        <dbReference type="EMBL" id="PSK90203.1"/>
    </source>
</evidence>
<dbReference type="PROSITE" id="PS00687">
    <property type="entry name" value="ALDEHYDE_DEHYDR_GLU"/>
    <property type="match status" value="1"/>
</dbReference>
<evidence type="ECO:0000256" key="4">
    <source>
        <dbReference type="RuleBase" id="RU003345"/>
    </source>
</evidence>
<evidence type="ECO:0000313" key="7">
    <source>
        <dbReference type="Proteomes" id="UP000240542"/>
    </source>
</evidence>
<dbReference type="Gene3D" id="3.40.309.10">
    <property type="entry name" value="Aldehyde Dehydrogenase, Chain A, domain 2"/>
    <property type="match status" value="1"/>
</dbReference>
<evidence type="ECO:0000259" key="5">
    <source>
        <dbReference type="Pfam" id="PF00171"/>
    </source>
</evidence>
<gene>
    <name evidence="6" type="ORF">CLV63_12332</name>
</gene>
<dbReference type="InterPro" id="IPR029510">
    <property type="entry name" value="Ald_DH_CS_GLU"/>
</dbReference>
<sequence length="507" mass="52438">MTDPRPATTLDHWRHRAALLTDSGPDSGLMIGGAPRAARSGAAFPSVSPRDGAEIARVAAAQPEDVEDAVRAARAAFDSGIWSRADPRHRQEVLHRLADLVEAHLDELALLESLDTGKPIADTVAVDVPSLARTLRWYAEAVDKVSGEVAPGPDSALVTVTREPLGVVGAVVPWNYPLIISGWKIAPALAVGNSVLLKPAEQSSLSAIRLAGLAAEAGIPPGVLAVLPGPGEVTGRALGLHGDVDKIAFTGSVPVGRMFQCYAGQSNGKQVALELGGKSPQLVLSDAADLDAVAESVAWGIFYNAGQTCHAGSRLVVHESLHDALVERVAAVAAAMAVGDPLDPATRIGPIVDERQYGAVLAHLDHAADTGVAAALGGAGAAAAAPGLCVPPTILTRVDPASHLGQEEVFGPVLTTHTFTTAEEGVRIANGTRFGLAAAVWTRDLATAHRVARRLRAGTVWVNTYDAADLITPFGGVKESGAGRDRSLGALESYTAAKTTWIDLGKE</sequence>